<dbReference type="PANTHER" id="PTHR12203:SF35">
    <property type="entry name" value="PROTEIN O-GLUCOSYLTRANSFERASE 1"/>
    <property type="match status" value="1"/>
</dbReference>
<reference evidence="3 4" key="1">
    <citation type="submission" date="2019-10" db="EMBL/GenBank/DDBJ databases">
        <authorList>
            <person name="Dong K."/>
        </authorList>
    </citation>
    <scope>NUCLEOTIDE SEQUENCE [LARGE SCALE GENOMIC DNA]</scope>
    <source>
        <strain evidence="4">dk4302</strain>
    </source>
</reference>
<dbReference type="SMART" id="SM00672">
    <property type="entry name" value="CAP10"/>
    <property type="match status" value="1"/>
</dbReference>
<proteinExistence type="predicted"/>
<name>A0A5Q0QET3_9SPHI</name>
<dbReference type="RefSeq" id="WP_153512287.1">
    <property type="nucleotide sequence ID" value="NZ_CP045652.1"/>
</dbReference>
<dbReference type="GO" id="GO:0016740">
    <property type="term" value="F:transferase activity"/>
    <property type="evidence" value="ECO:0007669"/>
    <property type="project" value="UniProtKB-KW"/>
</dbReference>
<protein>
    <submittedName>
        <fullName evidence="3">Lipopolysaccharide biosynthesis protein</fullName>
    </submittedName>
</protein>
<gene>
    <name evidence="3" type="ORF">GFH32_14510</name>
</gene>
<dbReference type="EMBL" id="CP045652">
    <property type="protein sequence ID" value="QGA27451.1"/>
    <property type="molecule type" value="Genomic_DNA"/>
</dbReference>
<dbReference type="Proteomes" id="UP000326921">
    <property type="component" value="Chromosome"/>
</dbReference>
<dbReference type="KEGG" id="sphe:GFH32_14510"/>
<dbReference type="PANTHER" id="PTHR12203">
    <property type="entry name" value="KDEL LYS-ASP-GLU-LEU CONTAINING - RELATED"/>
    <property type="match status" value="1"/>
</dbReference>
<evidence type="ECO:0000313" key="4">
    <source>
        <dbReference type="Proteomes" id="UP000326921"/>
    </source>
</evidence>
<organism evidence="3 4">
    <name type="scientific">Sphingobacterium zhuxiongii</name>
    <dbReference type="NCBI Taxonomy" id="2662364"/>
    <lineage>
        <taxon>Bacteria</taxon>
        <taxon>Pseudomonadati</taxon>
        <taxon>Bacteroidota</taxon>
        <taxon>Sphingobacteriia</taxon>
        <taxon>Sphingobacteriales</taxon>
        <taxon>Sphingobacteriaceae</taxon>
        <taxon>Sphingobacterium</taxon>
    </lineage>
</organism>
<dbReference type="InterPro" id="IPR006598">
    <property type="entry name" value="CAP10"/>
</dbReference>
<evidence type="ECO:0000256" key="1">
    <source>
        <dbReference type="ARBA" id="ARBA00022679"/>
    </source>
</evidence>
<evidence type="ECO:0000259" key="2">
    <source>
        <dbReference type="SMART" id="SM00672"/>
    </source>
</evidence>
<feature type="domain" description="Glycosyl transferase CAP10" evidence="2">
    <location>
        <begin position="108"/>
        <end position="309"/>
    </location>
</feature>
<keyword evidence="1" id="KW-0808">Transferase</keyword>
<sequence length="317" mass="37359">MNIKKLLFKNKNFKPWYYLKAELREKFAGDLSGKRAAVLRKLQKIDNAEILERVNYYNKLSEHSILSDNPVRIGDFRKPKRLKVYYYDSKEYIRYFNAELKFQLLDGDVVDIPNSPSIVKSRPIAGDNANSVLLNLDKVRHFNFIKDDLSFQEKESKLIGRAAVQQAHRRKFYELYFNHPLCDLGDIMKDSPWNKPKISITEHLKYKFILAIEGNDVATNLKWIMSSNSIAVMPRPTYETWFMEGQLVPNVHYIEIKKDYSDLEERLNYYITHPEAAEQIIAQANAYTRQFQNQDQEDKIALLVLEKYFRLTNGEKI</sequence>
<keyword evidence="4" id="KW-1185">Reference proteome</keyword>
<evidence type="ECO:0000313" key="3">
    <source>
        <dbReference type="EMBL" id="QGA27451.1"/>
    </source>
</evidence>
<dbReference type="InterPro" id="IPR051091">
    <property type="entry name" value="O-Glucosyltr/Glycosyltrsf_90"/>
</dbReference>
<dbReference type="Pfam" id="PF05686">
    <property type="entry name" value="Glyco_transf_90"/>
    <property type="match status" value="1"/>
</dbReference>
<accession>A0A5Q0QET3</accession>
<dbReference type="AlphaFoldDB" id="A0A5Q0QET3"/>